<dbReference type="FunCoup" id="G8ZLC1">
    <property type="interactions" value="91"/>
</dbReference>
<dbReference type="EMBL" id="HE616742">
    <property type="protein sequence ID" value="CCE89415.1"/>
    <property type="molecule type" value="Genomic_DNA"/>
</dbReference>
<dbReference type="KEGG" id="tdl:TDEL_0A00830"/>
<evidence type="ECO:0000313" key="4">
    <source>
        <dbReference type="Proteomes" id="UP000005627"/>
    </source>
</evidence>
<keyword evidence="4" id="KW-1185">Reference proteome</keyword>
<keyword evidence="1" id="KW-0694">RNA-binding</keyword>
<dbReference type="SUPFAM" id="SSF54791">
    <property type="entry name" value="Eukaryotic type KH-domain (KH-domain type I)"/>
    <property type="match status" value="1"/>
</dbReference>
<dbReference type="SMART" id="SM00322">
    <property type="entry name" value="KH"/>
    <property type="match status" value="1"/>
</dbReference>
<dbReference type="STRING" id="1076872.G8ZLC1"/>
<evidence type="ECO:0000259" key="2">
    <source>
        <dbReference type="SMART" id="SM00322"/>
    </source>
</evidence>
<dbReference type="AlphaFoldDB" id="G8ZLC1"/>
<reference evidence="3 4" key="1">
    <citation type="journal article" date="2011" name="Proc. Natl. Acad. Sci. U.S.A.">
        <title>Evolutionary erosion of yeast sex chromosomes by mating-type switching accidents.</title>
        <authorList>
            <person name="Gordon J.L."/>
            <person name="Armisen D."/>
            <person name="Proux-Wera E."/>
            <person name="Oheigeartaigh S.S."/>
            <person name="Byrne K.P."/>
            <person name="Wolfe K.H."/>
        </authorList>
    </citation>
    <scope>NUCLEOTIDE SEQUENCE [LARGE SCALE GENOMIC DNA]</scope>
    <source>
        <strain evidence="4">ATCC 10662 / CBS 1146 / NBRC 0425 / NCYC 2629 / NRRL Y-866</strain>
    </source>
</reference>
<name>G8ZLC1_TORDE</name>
<dbReference type="GO" id="GO:0003723">
    <property type="term" value="F:RNA binding"/>
    <property type="evidence" value="ECO:0007669"/>
    <property type="project" value="UniProtKB-UniRule"/>
</dbReference>
<organism evidence="3 4">
    <name type="scientific">Torulaspora delbrueckii</name>
    <name type="common">Yeast</name>
    <name type="synonym">Candida colliculosa</name>
    <dbReference type="NCBI Taxonomy" id="4950"/>
    <lineage>
        <taxon>Eukaryota</taxon>
        <taxon>Fungi</taxon>
        <taxon>Dikarya</taxon>
        <taxon>Ascomycota</taxon>
        <taxon>Saccharomycotina</taxon>
        <taxon>Saccharomycetes</taxon>
        <taxon>Saccharomycetales</taxon>
        <taxon>Saccharomycetaceae</taxon>
        <taxon>Torulaspora</taxon>
    </lineage>
</organism>
<feature type="domain" description="K Homology" evidence="2">
    <location>
        <begin position="183"/>
        <end position="255"/>
    </location>
</feature>
<dbReference type="Proteomes" id="UP000005627">
    <property type="component" value="Chromosome 1"/>
</dbReference>
<dbReference type="InterPro" id="IPR036612">
    <property type="entry name" value="KH_dom_type_1_sf"/>
</dbReference>
<dbReference type="InParanoid" id="G8ZLC1"/>
<proteinExistence type="predicted"/>
<dbReference type="eggNOG" id="ENOG502SDMY">
    <property type="taxonomic scope" value="Eukaryota"/>
</dbReference>
<dbReference type="GeneID" id="11502854"/>
<dbReference type="InterPro" id="IPR004088">
    <property type="entry name" value="KH_dom_type_1"/>
</dbReference>
<dbReference type="InterPro" id="IPR004087">
    <property type="entry name" value="KH_dom"/>
</dbReference>
<protein>
    <recommendedName>
        <fullName evidence="2">K Homology domain-containing protein</fullName>
    </recommendedName>
</protein>
<dbReference type="OrthoDB" id="442947at2759"/>
<dbReference type="HOGENOM" id="CLU_083073_0_0_1"/>
<dbReference type="Pfam" id="PF00013">
    <property type="entry name" value="KH_1"/>
    <property type="match status" value="1"/>
</dbReference>
<accession>G8ZLC1</accession>
<evidence type="ECO:0000313" key="3">
    <source>
        <dbReference type="EMBL" id="CCE89415.1"/>
    </source>
</evidence>
<sequence length="265" mass="29953">MESPLKDLDVNVAFRCGDTDVKRVVREEPPMAKVMDALECGETWYNQSGLDERCVSLEIDWFEFRAIEWNQGLIAVFNTHKGTVAAKCRMEQEVIKALSKCRWVTLHLTQMMCKDDLSFQSDFRLCADFKSISIAKPQFEPLYKDLMNHLDLFEHQWTQLMPSIPPKDPGLSGCILASPSAPSIETQELSLTPRQVTYLIGTAGTRIETTRDHSQATIKVLPLPHRTRSKTQTLAITGTTHQVAAALALLEAQLTIHKLQPNRLF</sequence>
<dbReference type="RefSeq" id="XP_003678626.1">
    <property type="nucleotide sequence ID" value="XM_003678578.1"/>
</dbReference>
<dbReference type="Gene3D" id="3.30.1370.10">
    <property type="entry name" value="K Homology domain, type 1"/>
    <property type="match status" value="1"/>
</dbReference>
<dbReference type="PROSITE" id="PS50084">
    <property type="entry name" value="KH_TYPE_1"/>
    <property type="match status" value="1"/>
</dbReference>
<evidence type="ECO:0000256" key="1">
    <source>
        <dbReference type="PROSITE-ProRule" id="PRU00117"/>
    </source>
</evidence>
<gene>
    <name evidence="3" type="primary">TDEL0A00830</name>
    <name evidence="3" type="ORF">TDEL_0A00830</name>
</gene>